<reference evidence="7" key="1">
    <citation type="submission" date="2019-12" db="EMBL/GenBank/DDBJ databases">
        <title>Genome sequencing and annotation of Brassica cretica.</title>
        <authorList>
            <person name="Studholme D.J."/>
            <person name="Sarris P.F."/>
        </authorList>
    </citation>
    <scope>NUCLEOTIDE SEQUENCE</scope>
    <source>
        <strain evidence="7">PFS-102/07</strain>
        <tissue evidence="7">Leaf</tissue>
    </source>
</reference>
<gene>
    <name evidence="7" type="ORF">F2Q70_00013733</name>
</gene>
<keyword evidence="2 6" id="KW-0256">Endoplasmic reticulum</keyword>
<dbReference type="GO" id="GO:0030008">
    <property type="term" value="C:TRAPP complex"/>
    <property type="evidence" value="ECO:0007669"/>
    <property type="project" value="UniProtKB-UniRule"/>
</dbReference>
<dbReference type="InterPro" id="IPR007233">
    <property type="entry name" value="TRAPPC"/>
</dbReference>
<dbReference type="PANTHER" id="PTHR23249">
    <property type="entry name" value="TRAFFICKING PROTEIN PARTICLE COMPLEX SUBUNIT"/>
    <property type="match status" value="1"/>
</dbReference>
<dbReference type="SUPFAM" id="SSF64356">
    <property type="entry name" value="SNARE-like"/>
    <property type="match status" value="2"/>
</dbReference>
<evidence type="ECO:0000256" key="6">
    <source>
        <dbReference type="RuleBase" id="RU366065"/>
    </source>
</evidence>
<evidence type="ECO:0000256" key="4">
    <source>
        <dbReference type="ARBA" id="ARBA00023034"/>
    </source>
</evidence>
<dbReference type="SMART" id="SM01399">
    <property type="entry name" value="Sybindin"/>
    <property type="match status" value="1"/>
</dbReference>
<evidence type="ECO:0000313" key="7">
    <source>
        <dbReference type="EMBL" id="KAF2615862.1"/>
    </source>
</evidence>
<dbReference type="Pfam" id="PF04099">
    <property type="entry name" value="Sybindin"/>
    <property type="match status" value="1"/>
</dbReference>
<dbReference type="InterPro" id="IPR011012">
    <property type="entry name" value="Longin-like_dom_sf"/>
</dbReference>
<keyword evidence="1 6" id="KW-0813">Transport</keyword>
<protein>
    <recommendedName>
        <fullName evidence="6">Trafficking protein particle complex subunit</fullName>
    </recommendedName>
</protein>
<evidence type="ECO:0000256" key="1">
    <source>
        <dbReference type="ARBA" id="ARBA00022448"/>
    </source>
</evidence>
<evidence type="ECO:0000256" key="5">
    <source>
        <dbReference type="ARBA" id="ARBA00038167"/>
    </source>
</evidence>
<proteinExistence type="inferred from homology"/>
<comment type="subunit">
    <text evidence="6">Part of the multisubunit transport protein particle (TRAPP) complex.</text>
</comment>
<comment type="caution">
    <text evidence="7">The sequence shown here is derived from an EMBL/GenBank/DDBJ whole genome shotgun (WGS) entry which is preliminary data.</text>
</comment>
<dbReference type="EMBL" id="QGKY02000089">
    <property type="protein sequence ID" value="KAF2615862.1"/>
    <property type="molecule type" value="Genomic_DNA"/>
</dbReference>
<dbReference type="AlphaFoldDB" id="A0A8S9M9Z3"/>
<dbReference type="GO" id="GO:0005794">
    <property type="term" value="C:Golgi apparatus"/>
    <property type="evidence" value="ECO:0007669"/>
    <property type="project" value="UniProtKB-SubCell"/>
</dbReference>
<dbReference type="GO" id="GO:0006888">
    <property type="term" value="P:endoplasmic reticulum to Golgi vesicle-mediated transport"/>
    <property type="evidence" value="ECO:0007669"/>
    <property type="project" value="UniProtKB-UniRule"/>
</dbReference>
<keyword evidence="3 6" id="KW-0931">ER-Golgi transport</keyword>
<evidence type="ECO:0000256" key="2">
    <source>
        <dbReference type="ARBA" id="ARBA00022824"/>
    </source>
</evidence>
<name>A0A8S9M9Z3_BRACR</name>
<dbReference type="GO" id="GO:0005783">
    <property type="term" value="C:endoplasmic reticulum"/>
    <property type="evidence" value="ECO:0007669"/>
    <property type="project" value="UniProtKB-SubCell"/>
</dbReference>
<organism evidence="7">
    <name type="scientific">Brassica cretica</name>
    <name type="common">Mustard</name>
    <dbReference type="NCBI Taxonomy" id="69181"/>
    <lineage>
        <taxon>Eukaryota</taxon>
        <taxon>Viridiplantae</taxon>
        <taxon>Streptophyta</taxon>
        <taxon>Embryophyta</taxon>
        <taxon>Tracheophyta</taxon>
        <taxon>Spermatophyta</taxon>
        <taxon>Magnoliopsida</taxon>
        <taxon>eudicotyledons</taxon>
        <taxon>Gunneridae</taxon>
        <taxon>Pentapetalae</taxon>
        <taxon>rosids</taxon>
        <taxon>malvids</taxon>
        <taxon>Brassicales</taxon>
        <taxon>Brassicaceae</taxon>
        <taxon>Brassiceae</taxon>
        <taxon>Brassica</taxon>
    </lineage>
</organism>
<keyword evidence="4 6" id="KW-0333">Golgi apparatus</keyword>
<dbReference type="PANTHER" id="PTHR23249:SF16">
    <property type="entry name" value="TRAFFICKING PROTEIN PARTICLE COMPLEX SUBUNIT 1"/>
    <property type="match status" value="1"/>
</dbReference>
<comment type="similarity">
    <text evidence="5">Belongs to the TRAPP small subunits family. BET5 subfamily.</text>
</comment>
<sequence length="218" mass="24722">MSSTDSSPHPDDLLIYTLKPPASPSLTLPSPSIDFNAQLSAEEIETYDNLPPGPHAISDYVLRQIGSDLSLYEPFMDRIHKYIKSNLESDENHLPLKSPDSQKERKPKFKKIILVTHPKTGDLRESLKYIYGLYVEYVAKNPIYNPGSPVKSELFNTALDQYIILVTHPKTGDLRESLKYIYGLYVEYVVKNPIYNPGSPVKSELFNTALDQYVRSIS</sequence>
<evidence type="ECO:0000256" key="3">
    <source>
        <dbReference type="ARBA" id="ARBA00022892"/>
    </source>
</evidence>
<comment type="subcellular location">
    <subcellularLocation>
        <location evidence="6">Endoplasmic reticulum</location>
    </subcellularLocation>
    <subcellularLocation>
        <location evidence="6">Golgi apparatus</location>
        <location evidence="6">cis-Golgi network</location>
    </subcellularLocation>
</comment>
<accession>A0A8S9M9Z3</accession>
<dbReference type="Gene3D" id="3.30.450.70">
    <property type="match status" value="2"/>
</dbReference>